<proteinExistence type="predicted"/>
<reference evidence="2" key="1">
    <citation type="submission" date="2024-05" db="EMBL/GenBank/DDBJ databases">
        <title>Planctomycetes of the genus Singulisphaera possess chitinolytic capabilities.</title>
        <authorList>
            <person name="Ivanova A."/>
        </authorList>
    </citation>
    <scope>NUCLEOTIDE SEQUENCE</scope>
    <source>
        <strain evidence="2">Ch08T</strain>
    </source>
</reference>
<evidence type="ECO:0000313" key="2">
    <source>
        <dbReference type="EMBL" id="XBH05431.1"/>
    </source>
</evidence>
<dbReference type="EMBL" id="CP155447">
    <property type="protein sequence ID" value="XBH05431.1"/>
    <property type="molecule type" value="Genomic_DNA"/>
</dbReference>
<keyword evidence="1" id="KW-1133">Transmembrane helix</keyword>
<organism evidence="2">
    <name type="scientific">Singulisphaera sp. Ch08</name>
    <dbReference type="NCBI Taxonomy" id="3120278"/>
    <lineage>
        <taxon>Bacteria</taxon>
        <taxon>Pseudomonadati</taxon>
        <taxon>Planctomycetota</taxon>
        <taxon>Planctomycetia</taxon>
        <taxon>Isosphaerales</taxon>
        <taxon>Isosphaeraceae</taxon>
        <taxon>Singulisphaera</taxon>
    </lineage>
</organism>
<evidence type="ECO:0000256" key="1">
    <source>
        <dbReference type="SAM" id="Phobius"/>
    </source>
</evidence>
<feature type="transmembrane region" description="Helical" evidence="1">
    <location>
        <begin position="23"/>
        <end position="44"/>
    </location>
</feature>
<sequence length="463" mass="51576">MATTSKPTESKGSGWLRWPSGGLGLRLAIGVIVGWIAFGGVSIWRMGSLDGLPDVGEPFDVAEARRPVALPDVDNAFVAYAAAHKLVDPPNSIDEARRGLFFQAVWGNENKPLTWSSAPPGLCEYLEIKRAALEIWREGSRRRDALHQQPSRLSVHTEMYLMQDATVFAGMAALEGSRLEDAGAWDAAWDNYLAILRCSRLIGRHGTLIQRQYGARIHSLASRCILRWAADPNLEAGQLRRALQDTLDADALTPPVSEAIKLDYLSCLEPMEDMRNFERMMLSFGRPRPLFGGQQVGLLDRLVPWSAQRPIQRFQRDASNELERSRRVFQLLFANWLAQADRLAGRRAPLAIRKPTWVYADDPSAPVAARAMSPESLVRALDRIEFGFLFGQENTPSDPPWEGQGDLARERRRRSVLIVRLATELYRREHGTAPTTAGSLLETALKELPEGITATDPIPPSLE</sequence>
<keyword evidence="1" id="KW-0812">Transmembrane</keyword>
<name>A0AAU7CLA6_9BACT</name>
<keyword evidence="1" id="KW-0472">Membrane</keyword>
<gene>
    <name evidence="2" type="ORF">V5E97_05275</name>
</gene>
<protein>
    <submittedName>
        <fullName evidence="2">Uncharacterized protein</fullName>
    </submittedName>
</protein>
<dbReference type="RefSeq" id="WP_406698250.1">
    <property type="nucleotide sequence ID" value="NZ_CP155447.1"/>
</dbReference>
<accession>A0AAU7CLA6</accession>
<dbReference type="AlphaFoldDB" id="A0AAU7CLA6"/>